<accession>A0A6G8RU51</accession>
<evidence type="ECO:0000313" key="2">
    <source>
        <dbReference type="Proteomes" id="UP000502297"/>
    </source>
</evidence>
<protein>
    <submittedName>
        <fullName evidence="1">Uncharacterized protein</fullName>
    </submittedName>
</protein>
<proteinExistence type="predicted"/>
<reference evidence="1 2" key="1">
    <citation type="submission" date="2020-03" db="EMBL/GenBank/DDBJ databases">
        <authorList>
            <person name="Zhu W."/>
        </authorList>
    </citation>
    <scope>NUCLEOTIDE SEQUENCE [LARGE SCALE GENOMIC DNA]</scope>
    <source>
        <strain evidence="1 2">323-1</strain>
    </source>
</reference>
<dbReference type="AlphaFoldDB" id="A0A6G8RU51"/>
<evidence type="ECO:0000313" key="1">
    <source>
        <dbReference type="EMBL" id="QIO05318.1"/>
    </source>
</evidence>
<name>A0A6G8RU51_9GAMM</name>
<dbReference type="EMBL" id="CP049801">
    <property type="protein sequence ID" value="QIO05318.1"/>
    <property type="molecule type" value="Genomic_DNA"/>
</dbReference>
<organism evidence="1 2">
    <name type="scientific">Acinetobacter shaoyimingii</name>
    <dbReference type="NCBI Taxonomy" id="2715164"/>
    <lineage>
        <taxon>Bacteria</taxon>
        <taxon>Pseudomonadati</taxon>
        <taxon>Pseudomonadota</taxon>
        <taxon>Gammaproteobacteria</taxon>
        <taxon>Moraxellales</taxon>
        <taxon>Moraxellaceae</taxon>
        <taxon>Acinetobacter</taxon>
    </lineage>
</organism>
<gene>
    <name evidence="1" type="ORF">G8E00_04755</name>
</gene>
<dbReference type="KEGG" id="asha:G8E00_04755"/>
<dbReference type="Proteomes" id="UP000502297">
    <property type="component" value="Chromosome"/>
</dbReference>
<keyword evidence="2" id="KW-1185">Reference proteome</keyword>
<sequence length="181" mass="20722">MNIELFEFNMCKALILHLILGLFLAATCVYAGSKMDLSADASHRAIAQSYVPISIQKNGLVVSKSNIQPDQHILTQTEIQKELEMMKIKMNERIERWGNSLSKKDFQQVDGHFQLNVNKQIEICQIFQSVVNEAFQLAQSNKHHLTLVDQNILNNKKQFIRSLGFENNIVRTQLGFDCLMV</sequence>
<dbReference type="RefSeq" id="WP_166222291.1">
    <property type="nucleotide sequence ID" value="NZ_CP049801.1"/>
</dbReference>